<dbReference type="EMBL" id="FNCV01000007">
    <property type="protein sequence ID" value="SDH47370.1"/>
    <property type="molecule type" value="Genomic_DNA"/>
</dbReference>
<proteinExistence type="predicted"/>
<reference evidence="3" key="1">
    <citation type="submission" date="2016-10" db="EMBL/GenBank/DDBJ databases">
        <authorList>
            <person name="Varghese N."/>
            <person name="Submissions S."/>
        </authorList>
    </citation>
    <scope>NUCLEOTIDE SEQUENCE [LARGE SCALE GENOMIC DNA]</scope>
    <source>
        <strain evidence="3">930I</strain>
    </source>
</reference>
<evidence type="ECO:0000313" key="3">
    <source>
        <dbReference type="Proteomes" id="UP000217076"/>
    </source>
</evidence>
<dbReference type="CDD" id="cd00093">
    <property type="entry name" value="HTH_XRE"/>
    <property type="match status" value="1"/>
</dbReference>
<keyword evidence="3" id="KW-1185">Reference proteome</keyword>
<protein>
    <submittedName>
        <fullName evidence="2">HTH-type transcriptional regulator / antitoxin MqsA</fullName>
    </submittedName>
</protein>
<dbReference type="NCBIfam" id="TIGR03830">
    <property type="entry name" value="CxxCG_CxxCG_HTH"/>
    <property type="match status" value="1"/>
</dbReference>
<sequence length="143" mass="15978">MAEKKRSLPPTMPCPETGVTLRRDVRPFTVRYGGREMTVDLPGYYPEGEGESVHVGDDMAVADAALRTLKERIDGVPSPATIRRIRAKLRLSQRAAGALFRVGPKAFDKYERNLIEPSGPTIQLLTLLDRHPELADELSPRER</sequence>
<feature type="domain" description="HTH cro/C1-type" evidence="1">
    <location>
        <begin position="82"/>
        <end position="135"/>
    </location>
</feature>
<dbReference type="PROSITE" id="PS50943">
    <property type="entry name" value="HTH_CROC1"/>
    <property type="match status" value="1"/>
</dbReference>
<dbReference type="Gene3D" id="1.10.260.40">
    <property type="entry name" value="lambda repressor-like DNA-binding domains"/>
    <property type="match status" value="1"/>
</dbReference>
<gene>
    <name evidence="2" type="ORF">SAMN05421742_10764</name>
</gene>
<organism evidence="2 3">
    <name type="scientific">Roseospirillum parvum</name>
    <dbReference type="NCBI Taxonomy" id="83401"/>
    <lineage>
        <taxon>Bacteria</taxon>
        <taxon>Pseudomonadati</taxon>
        <taxon>Pseudomonadota</taxon>
        <taxon>Alphaproteobacteria</taxon>
        <taxon>Rhodospirillales</taxon>
        <taxon>Rhodospirillaceae</taxon>
        <taxon>Roseospirillum</taxon>
    </lineage>
</organism>
<accession>A0A1G8CR21</accession>
<dbReference type="RefSeq" id="WP_245689469.1">
    <property type="nucleotide sequence ID" value="NZ_FNCV01000007.1"/>
</dbReference>
<dbReference type="InterPro" id="IPR001387">
    <property type="entry name" value="Cro/C1-type_HTH"/>
</dbReference>
<evidence type="ECO:0000313" key="2">
    <source>
        <dbReference type="EMBL" id="SDH47370.1"/>
    </source>
</evidence>
<dbReference type="SUPFAM" id="SSF47413">
    <property type="entry name" value="lambda repressor-like DNA-binding domains"/>
    <property type="match status" value="1"/>
</dbReference>
<dbReference type="InterPro" id="IPR010982">
    <property type="entry name" value="Lambda_DNA-bd_dom_sf"/>
</dbReference>
<dbReference type="Pfam" id="PF15731">
    <property type="entry name" value="MqsA_antitoxin"/>
    <property type="match status" value="1"/>
</dbReference>
<name>A0A1G8CR21_9PROT</name>
<dbReference type="InterPro" id="IPR032758">
    <property type="entry name" value="MqsA/HigA-2"/>
</dbReference>
<dbReference type="STRING" id="83401.SAMN05421742_10764"/>
<dbReference type="GO" id="GO:0003677">
    <property type="term" value="F:DNA binding"/>
    <property type="evidence" value="ECO:0007669"/>
    <property type="project" value="InterPro"/>
</dbReference>
<dbReference type="AlphaFoldDB" id="A0A1G8CR21"/>
<evidence type="ECO:0000259" key="1">
    <source>
        <dbReference type="PROSITE" id="PS50943"/>
    </source>
</evidence>
<dbReference type="InterPro" id="IPR022452">
    <property type="entry name" value="MqsA"/>
</dbReference>
<dbReference type="Proteomes" id="UP000217076">
    <property type="component" value="Unassembled WGS sequence"/>
</dbReference>